<evidence type="ECO:0000313" key="10">
    <source>
        <dbReference type="Proteomes" id="UP000006906"/>
    </source>
</evidence>
<dbReference type="PANTHER" id="PTHR11062:SF376">
    <property type="entry name" value="EXOSTOSIN FAMILY PROTEIN"/>
    <property type="match status" value="1"/>
</dbReference>
<evidence type="ECO:0000259" key="8">
    <source>
        <dbReference type="PROSITE" id="PS50026"/>
    </source>
</evidence>
<keyword evidence="4 5" id="KW-1015">Disulfide bond</keyword>
<keyword evidence="7" id="KW-0732">Signal</keyword>
<dbReference type="GeneID" id="66054522"/>
<evidence type="ECO:0000256" key="7">
    <source>
        <dbReference type="SAM" id="SignalP"/>
    </source>
</evidence>
<evidence type="ECO:0000256" key="4">
    <source>
        <dbReference type="ARBA" id="ARBA00023157"/>
    </source>
</evidence>
<evidence type="ECO:0000256" key="2">
    <source>
        <dbReference type="ARBA" id="ARBA00010271"/>
    </source>
</evidence>
<sequence length="756" mass="79615">MNLQRQRWITCLLVLGILLRLAAASGREQGVSNPGRRLRSERVLVAGDAASSDGEEALAAPSRPSRCPGRCTEFGTCNEELGRCDCPIGRNGTDCSEEVPAGPPLQQLCARYGHTLASCSRVDAAGCVNGCNGRGRCVGGFCHCRPGYFGADCSLSLAADAADGSSTTSTTSTSDGSGSSSSASSGSPRPAVEILAGQGYTVRRSAPRIYVYELPPDLNVYGNLERLDRPLMYMVWQRLLSAGVRVADPAQADFFLVPVRVRLSYDSEKVVQAVSYIRATWPYWDGQPGGAAGERHIFVHTGDWGRDELSEEAQALTRNATWLTHWGLARDHEFAGWKAAHRPGRDIVVPLVLQASLLSSYRITRTTPLHPGSAAGGRQPRPRSRTLFFAGRVCGSRAQPSANGTYPNCPDVLGKEDAYSAATRQVAYYHHHNRTGWKVVTASKSYAIDMLTSKFCLAPSGGGMGKRAVISVLMGCIPVTVTDGLMQPFEPELRWDRFAIDVRERDIPVMHAVLEGLKQGQVSEFQSNLRCAAQHLFWSSLFGSVFGEDGRYDAFETLMQVLRMRATYPSLGPEEYAYVDAAFAAFMKCEAHLPAGGSAAAAAATAGGAGSSSSSGTGAAVAAAGGLLGGFNGTGAAGGLLDVAKPDLGQALAAHRSGAGAGSATAAAAGDAAAGQLLPAPRALLLPAELAGPGEEGVSRQELCTHSDLPVPPGSGALPAAGSCSRCPRRRGRLLNPGGTICCNTKDLARCPRLWD</sequence>
<dbReference type="InterPro" id="IPR000742">
    <property type="entry name" value="EGF"/>
</dbReference>
<feature type="signal peptide" evidence="7">
    <location>
        <begin position="1"/>
        <end position="24"/>
    </location>
</feature>
<feature type="disulfide bond" evidence="5">
    <location>
        <begin position="67"/>
        <end position="77"/>
    </location>
</feature>
<evidence type="ECO:0000313" key="9">
    <source>
        <dbReference type="EMBL" id="PNW80211.1"/>
    </source>
</evidence>
<evidence type="ECO:0000256" key="6">
    <source>
        <dbReference type="SAM" id="MobiDB-lite"/>
    </source>
</evidence>
<dbReference type="AlphaFoldDB" id="A0A2K3DI53"/>
<dbReference type="KEGG" id="cre:CHLRE_08g382560v5"/>
<reference evidence="9 10" key="1">
    <citation type="journal article" date="2007" name="Science">
        <title>The Chlamydomonas genome reveals the evolution of key animal and plant functions.</title>
        <authorList>
            <person name="Merchant S.S."/>
            <person name="Prochnik S.E."/>
            <person name="Vallon O."/>
            <person name="Harris E.H."/>
            <person name="Karpowicz S.J."/>
            <person name="Witman G.B."/>
            <person name="Terry A."/>
            <person name="Salamov A."/>
            <person name="Fritz-Laylin L.K."/>
            <person name="Marechal-Drouard L."/>
            <person name="Marshall W.F."/>
            <person name="Qu L.H."/>
            <person name="Nelson D.R."/>
            <person name="Sanderfoot A.A."/>
            <person name="Spalding M.H."/>
            <person name="Kapitonov V.V."/>
            <person name="Ren Q."/>
            <person name="Ferris P."/>
            <person name="Lindquist E."/>
            <person name="Shapiro H."/>
            <person name="Lucas S.M."/>
            <person name="Grimwood J."/>
            <person name="Schmutz J."/>
            <person name="Cardol P."/>
            <person name="Cerutti H."/>
            <person name="Chanfreau G."/>
            <person name="Chen C.L."/>
            <person name="Cognat V."/>
            <person name="Croft M.T."/>
            <person name="Dent R."/>
            <person name="Dutcher S."/>
            <person name="Fernandez E."/>
            <person name="Fukuzawa H."/>
            <person name="Gonzalez-Ballester D."/>
            <person name="Gonzalez-Halphen D."/>
            <person name="Hallmann A."/>
            <person name="Hanikenne M."/>
            <person name="Hippler M."/>
            <person name="Inwood W."/>
            <person name="Jabbari K."/>
            <person name="Kalanon M."/>
            <person name="Kuras R."/>
            <person name="Lefebvre P.A."/>
            <person name="Lemaire S.D."/>
            <person name="Lobanov A.V."/>
            <person name="Lohr M."/>
            <person name="Manuell A."/>
            <person name="Meier I."/>
            <person name="Mets L."/>
            <person name="Mittag M."/>
            <person name="Mittelmeier T."/>
            <person name="Moroney J.V."/>
            <person name="Moseley J."/>
            <person name="Napoli C."/>
            <person name="Nedelcu A.M."/>
            <person name="Niyogi K."/>
            <person name="Novoselov S.V."/>
            <person name="Paulsen I.T."/>
            <person name="Pazour G."/>
            <person name="Purton S."/>
            <person name="Ral J.P."/>
            <person name="Riano-Pachon D.M."/>
            <person name="Riekhof W."/>
            <person name="Rymarquis L."/>
            <person name="Schroda M."/>
            <person name="Stern D."/>
            <person name="Umen J."/>
            <person name="Willows R."/>
            <person name="Wilson N."/>
            <person name="Zimmer S.L."/>
            <person name="Allmer J."/>
            <person name="Balk J."/>
            <person name="Bisova K."/>
            <person name="Chen C.J."/>
            <person name="Elias M."/>
            <person name="Gendler K."/>
            <person name="Hauser C."/>
            <person name="Lamb M.R."/>
            <person name="Ledford H."/>
            <person name="Long J.C."/>
            <person name="Minagawa J."/>
            <person name="Page M.D."/>
            <person name="Pan J."/>
            <person name="Pootakham W."/>
            <person name="Roje S."/>
            <person name="Rose A."/>
            <person name="Stahlberg E."/>
            <person name="Terauchi A.M."/>
            <person name="Yang P."/>
            <person name="Ball S."/>
            <person name="Bowler C."/>
            <person name="Dieckmann C.L."/>
            <person name="Gladyshev V.N."/>
            <person name="Green P."/>
            <person name="Jorgensen R."/>
            <person name="Mayfield S."/>
            <person name="Mueller-Roeber B."/>
            <person name="Rajamani S."/>
            <person name="Sayre R.T."/>
            <person name="Brokstein P."/>
            <person name="Dubchak I."/>
            <person name="Goodstein D."/>
            <person name="Hornick L."/>
            <person name="Huang Y.W."/>
            <person name="Jhaveri J."/>
            <person name="Luo Y."/>
            <person name="Martinez D."/>
            <person name="Ngau W.C."/>
            <person name="Otillar B."/>
            <person name="Poliakov A."/>
            <person name="Porter A."/>
            <person name="Szajkowski L."/>
            <person name="Werner G."/>
            <person name="Zhou K."/>
            <person name="Grigoriev I.V."/>
            <person name="Rokhsar D.S."/>
            <person name="Grossman A.R."/>
        </authorList>
    </citation>
    <scope>NUCLEOTIDE SEQUENCE [LARGE SCALE GENOMIC DNA]</scope>
    <source>
        <strain evidence="10">CC-503</strain>
    </source>
</reference>
<dbReference type="InterPro" id="IPR004263">
    <property type="entry name" value="Exostosin"/>
</dbReference>
<dbReference type="Pfam" id="PF07974">
    <property type="entry name" value="EGF_2"/>
    <property type="match status" value="1"/>
</dbReference>
<feature type="domain" description="EGF-like" evidence="8">
    <location>
        <begin position="63"/>
        <end position="96"/>
    </location>
</feature>
<evidence type="ECO:0000256" key="1">
    <source>
        <dbReference type="ARBA" id="ARBA00004323"/>
    </source>
</evidence>
<dbReference type="Gramene" id="PNW80211">
    <property type="protein sequence ID" value="PNW80211"/>
    <property type="gene ID" value="CHLRE_08g382560v5"/>
</dbReference>
<keyword evidence="5" id="KW-0245">EGF-like domain</keyword>
<dbReference type="PROSITE" id="PS50026">
    <property type="entry name" value="EGF_3"/>
    <property type="match status" value="1"/>
</dbReference>
<feature type="compositionally biased region" description="Low complexity" evidence="6">
    <location>
        <begin position="164"/>
        <end position="187"/>
    </location>
</feature>
<keyword evidence="10" id="KW-1185">Reference proteome</keyword>
<feature type="chain" id="PRO_5014459268" description="EGF-like domain-containing protein" evidence="7">
    <location>
        <begin position="25"/>
        <end position="756"/>
    </location>
</feature>
<dbReference type="InParanoid" id="A0A2K3DI53"/>
<feature type="region of interest" description="Disordered" evidence="6">
    <location>
        <begin position="164"/>
        <end position="190"/>
    </location>
</feature>
<gene>
    <name evidence="9" type="ORF">CHLRE_08g382560v5</name>
</gene>
<dbReference type="PROSITE" id="PS00022">
    <property type="entry name" value="EGF_1"/>
    <property type="match status" value="2"/>
</dbReference>
<dbReference type="PROSITE" id="PS01186">
    <property type="entry name" value="EGF_2"/>
    <property type="match status" value="1"/>
</dbReference>
<dbReference type="Proteomes" id="UP000006906">
    <property type="component" value="Chromosome 8"/>
</dbReference>
<evidence type="ECO:0000256" key="3">
    <source>
        <dbReference type="ARBA" id="ARBA00023034"/>
    </source>
</evidence>
<comment type="caution">
    <text evidence="5">Lacks conserved residue(s) required for the propagation of feature annotation.</text>
</comment>
<dbReference type="InterPro" id="IPR013111">
    <property type="entry name" value="EGF_extracell"/>
</dbReference>
<dbReference type="CDD" id="cd00054">
    <property type="entry name" value="EGF_CA"/>
    <property type="match status" value="1"/>
</dbReference>
<accession>A0A2K3DI53</accession>
<comment type="subcellular location">
    <subcellularLocation>
        <location evidence="1">Golgi apparatus membrane</location>
        <topology evidence="1">Single-pass type II membrane protein</topology>
    </subcellularLocation>
</comment>
<dbReference type="Gene3D" id="2.10.25.10">
    <property type="entry name" value="Laminin"/>
    <property type="match status" value="1"/>
</dbReference>
<dbReference type="Pfam" id="PF03016">
    <property type="entry name" value="Exostosin_GT47"/>
    <property type="match status" value="1"/>
</dbReference>
<comment type="similarity">
    <text evidence="2">Belongs to the glycosyltransferase 47 family.</text>
</comment>
<keyword evidence="3" id="KW-0333">Golgi apparatus</keyword>
<organism evidence="9 10">
    <name type="scientific">Chlamydomonas reinhardtii</name>
    <name type="common">Chlamydomonas smithii</name>
    <dbReference type="NCBI Taxonomy" id="3055"/>
    <lineage>
        <taxon>Eukaryota</taxon>
        <taxon>Viridiplantae</taxon>
        <taxon>Chlorophyta</taxon>
        <taxon>core chlorophytes</taxon>
        <taxon>Chlorophyceae</taxon>
        <taxon>CS clade</taxon>
        <taxon>Chlamydomonadales</taxon>
        <taxon>Chlamydomonadaceae</taxon>
        <taxon>Chlamydomonas</taxon>
    </lineage>
</organism>
<dbReference type="GO" id="GO:0000139">
    <property type="term" value="C:Golgi membrane"/>
    <property type="evidence" value="ECO:0007669"/>
    <property type="project" value="UniProtKB-SubCell"/>
</dbReference>
<dbReference type="InterPro" id="IPR040911">
    <property type="entry name" value="Exostosin_GT47"/>
</dbReference>
<dbReference type="EMBL" id="CM008969">
    <property type="protein sequence ID" value="PNW80211.1"/>
    <property type="molecule type" value="Genomic_DNA"/>
</dbReference>
<proteinExistence type="inferred from homology"/>
<feature type="disulfide bond" evidence="5">
    <location>
        <begin position="86"/>
        <end position="95"/>
    </location>
</feature>
<dbReference type="OrthoDB" id="1924787at2759"/>
<dbReference type="GO" id="GO:0016757">
    <property type="term" value="F:glycosyltransferase activity"/>
    <property type="evidence" value="ECO:0007669"/>
    <property type="project" value="InterPro"/>
</dbReference>
<name>A0A2K3DI53_CHLRE</name>
<protein>
    <recommendedName>
        <fullName evidence="8">EGF-like domain-containing protein</fullName>
    </recommendedName>
</protein>
<evidence type="ECO:0000256" key="5">
    <source>
        <dbReference type="PROSITE-ProRule" id="PRU00076"/>
    </source>
</evidence>
<dbReference type="PANTHER" id="PTHR11062">
    <property type="entry name" value="EXOSTOSIN HEPARAN SULFATE GLYCOSYLTRANSFERASE -RELATED"/>
    <property type="match status" value="1"/>
</dbReference>
<dbReference type="RefSeq" id="XP_042922298.1">
    <property type="nucleotide sequence ID" value="XM_043065297.1"/>
</dbReference>